<dbReference type="GO" id="GO:0003676">
    <property type="term" value="F:nucleic acid binding"/>
    <property type="evidence" value="ECO:0007669"/>
    <property type="project" value="InterPro"/>
</dbReference>
<protein>
    <recommendedName>
        <fullName evidence="2">AT3G52170-like helix-turn-helix domain-containing protein</fullName>
    </recommendedName>
</protein>
<gene>
    <name evidence="3" type="ORF">FH972_014722</name>
</gene>
<proteinExistence type="predicted"/>
<dbReference type="AlphaFoldDB" id="A0A5N6RB79"/>
<feature type="compositionally biased region" description="Basic and acidic residues" evidence="1">
    <location>
        <begin position="178"/>
        <end position="189"/>
    </location>
</feature>
<feature type="region of interest" description="Disordered" evidence="1">
    <location>
        <begin position="123"/>
        <end position="215"/>
    </location>
</feature>
<feature type="compositionally biased region" description="Low complexity" evidence="1">
    <location>
        <begin position="31"/>
        <end position="44"/>
    </location>
</feature>
<dbReference type="InterPro" id="IPR058941">
    <property type="entry name" value="HTH_AT3G52170-like"/>
</dbReference>
<dbReference type="PANTHER" id="PTHR34568:SF5">
    <property type="entry name" value="RNA-BINDING (RRM_RBD_RNP MOTIFS) FAMILY PROTEIN"/>
    <property type="match status" value="1"/>
</dbReference>
<feature type="compositionally biased region" description="Polar residues" evidence="1">
    <location>
        <begin position="193"/>
        <end position="204"/>
    </location>
</feature>
<dbReference type="SUPFAM" id="SSF54928">
    <property type="entry name" value="RNA-binding domain, RBD"/>
    <property type="match status" value="2"/>
</dbReference>
<sequence>MALSRLLLPKPGLQLHLRKIGLPQSTKRWCSSSSPLSSGGTEQSSHPKEAARERRAVATEPDVKKNMEMQPGLLPKATQFQNRFGGSWNAMKGIFINLKLKMLRNQIITNLKLEMMGNQITRETSDSAADKPALKVTRPQNSSHNTEFGEPESKLQTSETIVDSNISKERISTSVESHLIEESSSRDVADATASETNNTSSWPTRTEPGDPESIVRSSGAIIYSLSTEKKILTSGLSHMRGEIASEDLVKLTAPEVSKVHISPNNFKLSETESAVQSSEAFTDSQVYEKNYSVNASSNKMRENSSDDQAEGELENGHRLLEGLSGILGDINKKSEPEHLTCSHQLPGEASRTLQKNGADGVTFGDRSRQHDKKAATFVQIPDANSDLGEVATSNGAPKATGLPYLFIKTNNGQSAGEMSCKQSNFLTTNAFSEYSDETLGEDGPKGFDIKGLIDCIKMLPSDRSVVKSHDSSICNNTKQVSGRGLIKRTEPGVNLQDCDAKNRRALLKSHVMGNESKMLSETEEVPCMDIPFRTHSELCKDEQDGRMDFAASNDTASNPILPVPVLANTEDLDNIPAKDSTKERSIENKVLVRFLMTKLDNTYIMSAFKDCGSIVKIQKLPSVQGSIFEDAYVYFKTRKALQKALKKTDLMINYEDVIVEASFMEDAPTRIPIPELIGDPDVPAALVKNPTRTAKIKQLTRDISSCQLQEALAFCKSGISSFSLGSSSSVAYIEFETEDAKERAIAKHSIYVSGKKLLVFRIDAPRTTIVRISNINGTNPRMETICNSFGAVKQVLKRHEGTVDVHFKLCEWPNMLRILNSLNGKVVDGHQWVAQPAPVFPPEVLQVLWSQPDGRKHVIAAIHSLLRNLGGPIDMVELTDLTVRYYGDGLTD</sequence>
<accession>A0A5N6RB79</accession>
<feature type="compositionally biased region" description="Basic and acidic residues" evidence="1">
    <location>
        <begin position="45"/>
        <end position="63"/>
    </location>
</feature>
<dbReference type="PANTHER" id="PTHR34568">
    <property type="entry name" value="RRM DOMAIN-CONTAINING PROTEIN"/>
    <property type="match status" value="1"/>
</dbReference>
<dbReference type="InterPro" id="IPR058942">
    <property type="entry name" value="AT3G52170-like"/>
</dbReference>
<evidence type="ECO:0000313" key="3">
    <source>
        <dbReference type="EMBL" id="KAE8076049.1"/>
    </source>
</evidence>
<keyword evidence="4" id="KW-1185">Reference proteome</keyword>
<dbReference type="InterPro" id="IPR035979">
    <property type="entry name" value="RBD_domain_sf"/>
</dbReference>
<evidence type="ECO:0000259" key="2">
    <source>
        <dbReference type="Pfam" id="PF25896"/>
    </source>
</evidence>
<feature type="compositionally biased region" description="Basic and acidic residues" evidence="1">
    <location>
        <begin position="123"/>
        <end position="133"/>
    </location>
</feature>
<dbReference type="Proteomes" id="UP000327013">
    <property type="component" value="Chromosome 6"/>
</dbReference>
<reference evidence="3 4" key="1">
    <citation type="submission" date="2019-06" db="EMBL/GenBank/DDBJ databases">
        <title>A chromosomal-level reference genome of Carpinus fangiana (Coryloideae, Betulaceae).</title>
        <authorList>
            <person name="Yang X."/>
            <person name="Wang Z."/>
            <person name="Zhang L."/>
            <person name="Hao G."/>
            <person name="Liu J."/>
            <person name="Yang Y."/>
        </authorList>
    </citation>
    <scope>NUCLEOTIDE SEQUENCE [LARGE SCALE GENOMIC DNA]</scope>
    <source>
        <strain evidence="3">Cfa_2016G</strain>
        <tissue evidence="3">Leaf</tissue>
    </source>
</reference>
<dbReference type="OrthoDB" id="1938644at2759"/>
<feature type="region of interest" description="Disordered" evidence="1">
    <location>
        <begin position="26"/>
        <end position="63"/>
    </location>
</feature>
<feature type="compositionally biased region" description="Polar residues" evidence="1">
    <location>
        <begin position="154"/>
        <end position="165"/>
    </location>
</feature>
<dbReference type="Pfam" id="PF25896">
    <property type="entry name" value="HTH_AT3G52170"/>
    <property type="match status" value="1"/>
</dbReference>
<evidence type="ECO:0000313" key="4">
    <source>
        <dbReference type="Proteomes" id="UP000327013"/>
    </source>
</evidence>
<evidence type="ECO:0000256" key="1">
    <source>
        <dbReference type="SAM" id="MobiDB-lite"/>
    </source>
</evidence>
<organism evidence="3 4">
    <name type="scientific">Carpinus fangiana</name>
    <dbReference type="NCBI Taxonomy" id="176857"/>
    <lineage>
        <taxon>Eukaryota</taxon>
        <taxon>Viridiplantae</taxon>
        <taxon>Streptophyta</taxon>
        <taxon>Embryophyta</taxon>
        <taxon>Tracheophyta</taxon>
        <taxon>Spermatophyta</taxon>
        <taxon>Magnoliopsida</taxon>
        <taxon>eudicotyledons</taxon>
        <taxon>Gunneridae</taxon>
        <taxon>Pentapetalae</taxon>
        <taxon>rosids</taxon>
        <taxon>fabids</taxon>
        <taxon>Fagales</taxon>
        <taxon>Betulaceae</taxon>
        <taxon>Carpinus</taxon>
    </lineage>
</organism>
<dbReference type="EMBL" id="CM017326">
    <property type="protein sequence ID" value="KAE8076049.1"/>
    <property type="molecule type" value="Genomic_DNA"/>
</dbReference>
<name>A0A5N6RB79_9ROSI</name>
<feature type="domain" description="AT3G52170-like helix-turn-helix" evidence="2">
    <location>
        <begin position="52"/>
        <end position="99"/>
    </location>
</feature>